<protein>
    <submittedName>
        <fullName evidence="2">Uncharacterized protein</fullName>
    </submittedName>
</protein>
<proteinExistence type="predicted"/>
<gene>
    <name evidence="2" type="ORF">PCON_02433</name>
</gene>
<feature type="compositionally biased region" description="Basic and acidic residues" evidence="1">
    <location>
        <begin position="1"/>
        <end position="12"/>
    </location>
</feature>
<name>U4LNJ1_PYROM</name>
<evidence type="ECO:0000256" key="1">
    <source>
        <dbReference type="SAM" id="MobiDB-lite"/>
    </source>
</evidence>
<dbReference type="EMBL" id="HF936282">
    <property type="protein sequence ID" value="CCX15961.1"/>
    <property type="molecule type" value="Genomic_DNA"/>
</dbReference>
<dbReference type="Proteomes" id="UP000018144">
    <property type="component" value="Unassembled WGS sequence"/>
</dbReference>
<sequence>MAKRPCSEKDRSNGNAECRNVRRKPRDGDVYSGFGNGSCESTYHL</sequence>
<reference evidence="2 3" key="1">
    <citation type="journal article" date="2013" name="PLoS Genet.">
        <title>The genome and development-dependent transcriptomes of Pyronema confluens: a window into fungal evolution.</title>
        <authorList>
            <person name="Traeger S."/>
            <person name="Altegoer F."/>
            <person name="Freitag M."/>
            <person name="Gabaldon T."/>
            <person name="Kempken F."/>
            <person name="Kumar A."/>
            <person name="Marcet-Houben M."/>
            <person name="Poggeler S."/>
            <person name="Stajich J.E."/>
            <person name="Nowrousian M."/>
        </authorList>
    </citation>
    <scope>NUCLEOTIDE SEQUENCE [LARGE SCALE GENOMIC DNA]</scope>
    <source>
        <strain evidence="3">CBS 100304</strain>
        <tissue evidence="2">Vegetative mycelium</tissue>
    </source>
</reference>
<organism evidence="2 3">
    <name type="scientific">Pyronema omphalodes (strain CBS 100304)</name>
    <name type="common">Pyronema confluens</name>
    <dbReference type="NCBI Taxonomy" id="1076935"/>
    <lineage>
        <taxon>Eukaryota</taxon>
        <taxon>Fungi</taxon>
        <taxon>Dikarya</taxon>
        <taxon>Ascomycota</taxon>
        <taxon>Pezizomycotina</taxon>
        <taxon>Pezizomycetes</taxon>
        <taxon>Pezizales</taxon>
        <taxon>Pyronemataceae</taxon>
        <taxon>Pyronema</taxon>
    </lineage>
</organism>
<feature type="region of interest" description="Disordered" evidence="1">
    <location>
        <begin position="1"/>
        <end position="31"/>
    </location>
</feature>
<evidence type="ECO:0000313" key="2">
    <source>
        <dbReference type="EMBL" id="CCX15961.1"/>
    </source>
</evidence>
<keyword evidence="3" id="KW-1185">Reference proteome</keyword>
<dbReference type="AlphaFoldDB" id="U4LNJ1"/>
<evidence type="ECO:0000313" key="3">
    <source>
        <dbReference type="Proteomes" id="UP000018144"/>
    </source>
</evidence>
<accession>U4LNJ1</accession>